<keyword evidence="2" id="KW-1185">Reference proteome</keyword>
<gene>
    <name evidence="1" type="ORF">C495_03597</name>
</gene>
<protein>
    <submittedName>
        <fullName evidence="1">Uncharacterized protein</fullName>
    </submittedName>
</protein>
<accession>L9WDF4</accession>
<dbReference type="AlphaFoldDB" id="L9WDF4"/>
<proteinExistence type="predicted"/>
<dbReference type="EMBL" id="AOHX01000026">
    <property type="protein sequence ID" value="ELY47311.1"/>
    <property type="molecule type" value="Genomic_DNA"/>
</dbReference>
<organism evidence="1 2">
    <name type="scientific">Natronorubrum sulfidifaciens JCM 14089</name>
    <dbReference type="NCBI Taxonomy" id="1230460"/>
    <lineage>
        <taxon>Archaea</taxon>
        <taxon>Methanobacteriati</taxon>
        <taxon>Methanobacteriota</taxon>
        <taxon>Stenosarchaea group</taxon>
        <taxon>Halobacteria</taxon>
        <taxon>Halobacteriales</taxon>
        <taxon>Natrialbaceae</taxon>
        <taxon>Natronorubrum</taxon>
    </lineage>
</organism>
<reference evidence="1 2" key="1">
    <citation type="journal article" date="2014" name="PLoS Genet.">
        <title>Phylogenetically driven sequencing of extremely halophilic archaea reveals strategies for static and dynamic osmo-response.</title>
        <authorList>
            <person name="Becker E.A."/>
            <person name="Seitzer P.M."/>
            <person name="Tritt A."/>
            <person name="Larsen D."/>
            <person name="Krusor M."/>
            <person name="Yao A.I."/>
            <person name="Wu D."/>
            <person name="Madern D."/>
            <person name="Eisen J.A."/>
            <person name="Darling A.E."/>
            <person name="Facciotti M.T."/>
        </authorList>
    </citation>
    <scope>NUCLEOTIDE SEQUENCE [LARGE SCALE GENOMIC DNA]</scope>
    <source>
        <strain evidence="1 2">JCM 14089</strain>
    </source>
</reference>
<comment type="caution">
    <text evidence="1">The sequence shown here is derived from an EMBL/GenBank/DDBJ whole genome shotgun (WGS) entry which is preliminary data.</text>
</comment>
<dbReference type="STRING" id="1230460.C495_03597"/>
<dbReference type="Proteomes" id="UP000011661">
    <property type="component" value="Unassembled WGS sequence"/>
</dbReference>
<sequence>MAHSDTELIIEVRSMTAYSDRIISDEEMLELVQIGKHEVRAESGLEIPDFYSLEHPSTQRALFWTVCLFCKIHVGELEGLDFNIGSIKIHQLPVRDITRVWYEKLDSHIGNLRAANSGMGISNVRRLDRTYGENYQR</sequence>
<dbReference type="PATRIC" id="fig|1230460.4.peg.721"/>
<name>L9WDF4_9EURY</name>
<evidence type="ECO:0000313" key="1">
    <source>
        <dbReference type="EMBL" id="ELY47311.1"/>
    </source>
</evidence>
<evidence type="ECO:0000313" key="2">
    <source>
        <dbReference type="Proteomes" id="UP000011661"/>
    </source>
</evidence>